<organism evidence="1 2">
    <name type="scientific">Acidovorax facilis</name>
    <dbReference type="NCBI Taxonomy" id="12917"/>
    <lineage>
        <taxon>Bacteria</taxon>
        <taxon>Pseudomonadati</taxon>
        <taxon>Pseudomonadota</taxon>
        <taxon>Betaproteobacteria</taxon>
        <taxon>Burkholderiales</taxon>
        <taxon>Comamonadaceae</taxon>
        <taxon>Acidovorax</taxon>
    </lineage>
</organism>
<evidence type="ECO:0000313" key="2">
    <source>
        <dbReference type="Proteomes" id="UP001595693"/>
    </source>
</evidence>
<proteinExistence type="predicted"/>
<name>A0ABV8D4G2_9BURK</name>
<dbReference type="InterPro" id="IPR053917">
    <property type="entry name" value="DUF6979"/>
</dbReference>
<gene>
    <name evidence="1" type="ORF">ACFOW3_01670</name>
</gene>
<sequence>MACYGDAAVRAVALVRQGDDQSPVRAWDTAVVEAFPHSKSSQEKGCPRSAFLGLCESGRVKGVPAGTYTRSKKNKEYALIAMDLLKQNPALVSDVSLLWNMVVAGTPKAPNHQMAVVGALWTADLLLP</sequence>
<protein>
    <submittedName>
        <fullName evidence="1">DUF6979 family protein</fullName>
    </submittedName>
</protein>
<accession>A0ABV8D4G2</accession>
<evidence type="ECO:0000313" key="1">
    <source>
        <dbReference type="EMBL" id="MFC3933326.1"/>
    </source>
</evidence>
<dbReference type="RefSeq" id="WP_082437491.1">
    <property type="nucleotide sequence ID" value="NZ_JAMXAX010000001.1"/>
</dbReference>
<comment type="caution">
    <text evidence="1">The sequence shown here is derived from an EMBL/GenBank/DDBJ whole genome shotgun (WGS) entry which is preliminary data.</text>
</comment>
<reference evidence="2" key="1">
    <citation type="journal article" date="2019" name="Int. J. Syst. Evol. Microbiol.">
        <title>The Global Catalogue of Microorganisms (GCM) 10K type strain sequencing project: providing services to taxonomists for standard genome sequencing and annotation.</title>
        <authorList>
            <consortium name="The Broad Institute Genomics Platform"/>
            <consortium name="The Broad Institute Genome Sequencing Center for Infectious Disease"/>
            <person name="Wu L."/>
            <person name="Ma J."/>
        </authorList>
    </citation>
    <scope>NUCLEOTIDE SEQUENCE [LARGE SCALE GENOMIC DNA]</scope>
    <source>
        <strain evidence="2">CCUG 2113</strain>
    </source>
</reference>
<keyword evidence="2" id="KW-1185">Reference proteome</keyword>
<dbReference type="Pfam" id="PF22399">
    <property type="entry name" value="DUF6979"/>
    <property type="match status" value="1"/>
</dbReference>
<dbReference type="EMBL" id="JBHSAJ010000002">
    <property type="protein sequence ID" value="MFC3933326.1"/>
    <property type="molecule type" value="Genomic_DNA"/>
</dbReference>
<dbReference type="Proteomes" id="UP001595693">
    <property type="component" value="Unassembled WGS sequence"/>
</dbReference>